<keyword evidence="2" id="KW-0472">Membrane</keyword>
<keyword evidence="4" id="KW-1185">Reference proteome</keyword>
<dbReference type="SUPFAM" id="SSF58113">
    <property type="entry name" value="Apolipoprotein A-I"/>
    <property type="match status" value="1"/>
</dbReference>
<evidence type="ECO:0000256" key="1">
    <source>
        <dbReference type="SAM" id="Coils"/>
    </source>
</evidence>
<keyword evidence="2" id="KW-0812">Transmembrane</keyword>
<evidence type="ECO:0000256" key="2">
    <source>
        <dbReference type="SAM" id="Phobius"/>
    </source>
</evidence>
<dbReference type="Proteomes" id="UP001595772">
    <property type="component" value="Unassembled WGS sequence"/>
</dbReference>
<evidence type="ECO:0000313" key="4">
    <source>
        <dbReference type="Proteomes" id="UP001595772"/>
    </source>
</evidence>
<keyword evidence="1" id="KW-0175">Coiled coil</keyword>
<evidence type="ECO:0000313" key="3">
    <source>
        <dbReference type="EMBL" id="MFC4025218.1"/>
    </source>
</evidence>
<feature type="coiled-coil region" evidence="1">
    <location>
        <begin position="88"/>
        <end position="137"/>
    </location>
</feature>
<comment type="caution">
    <text evidence="3">The sequence shown here is derived from an EMBL/GenBank/DDBJ whole genome shotgun (WGS) entry which is preliminary data.</text>
</comment>
<dbReference type="EMBL" id="JBHSAO010000011">
    <property type="protein sequence ID" value="MFC4025218.1"/>
    <property type="molecule type" value="Genomic_DNA"/>
</dbReference>
<protein>
    <submittedName>
        <fullName evidence="3">Uncharacterized protein</fullName>
    </submittedName>
</protein>
<feature type="transmembrane region" description="Helical" evidence="2">
    <location>
        <begin position="278"/>
        <end position="296"/>
    </location>
</feature>
<keyword evidence="2" id="KW-1133">Transmembrane helix</keyword>
<sequence length="299" mass="35290">MGFLDQFTGKDTQAVVDEYSEVYGEILLGMNRKLKTLERKIKNIQAEKYSSRLIDNTKSEIDTIRNSDLHKHIDPRSDAFSEEIRLKHEQYKKEINHVKLNITDFEESIENKLKKTNELIQQNKTELKQIINQTEDEWDHTFSLYTEKAEMQANKLTSILGELNSIIEQKAQELLAKIHKNYAANCKEMKEIKTNLEVFEEKTNIRFEEIEKLIQQDMIELENRMDVTQQEINENINNTSLEIFGKVNTMQSEFNERFTTMESSMKENILSLKKRQTYTWIVTGIVIIILIAWNIWLTT</sequence>
<name>A0ABV8GZC5_9BACI</name>
<feature type="coiled-coil region" evidence="1">
    <location>
        <begin position="211"/>
        <end position="238"/>
    </location>
</feature>
<organism evidence="3 4">
    <name type="scientific">Oceanobacillus longus</name>
    <dbReference type="NCBI Taxonomy" id="930120"/>
    <lineage>
        <taxon>Bacteria</taxon>
        <taxon>Bacillati</taxon>
        <taxon>Bacillota</taxon>
        <taxon>Bacilli</taxon>
        <taxon>Bacillales</taxon>
        <taxon>Bacillaceae</taxon>
        <taxon>Oceanobacillus</taxon>
    </lineage>
</organism>
<dbReference type="RefSeq" id="WP_379497708.1">
    <property type="nucleotide sequence ID" value="NZ_JBHSAO010000011.1"/>
</dbReference>
<proteinExistence type="predicted"/>
<gene>
    <name evidence="3" type="ORF">ACFOUV_15590</name>
</gene>
<reference evidence="4" key="1">
    <citation type="journal article" date="2019" name="Int. J. Syst. Evol. Microbiol.">
        <title>The Global Catalogue of Microorganisms (GCM) 10K type strain sequencing project: providing services to taxonomists for standard genome sequencing and annotation.</title>
        <authorList>
            <consortium name="The Broad Institute Genomics Platform"/>
            <consortium name="The Broad Institute Genome Sequencing Center for Infectious Disease"/>
            <person name="Wu L."/>
            <person name="Ma J."/>
        </authorList>
    </citation>
    <scope>NUCLEOTIDE SEQUENCE [LARGE SCALE GENOMIC DNA]</scope>
    <source>
        <strain evidence="4">IBRC-M 10703</strain>
    </source>
</reference>
<dbReference type="Gene3D" id="1.20.120.20">
    <property type="entry name" value="Apolipoprotein"/>
    <property type="match status" value="1"/>
</dbReference>
<accession>A0ABV8GZC5</accession>